<evidence type="ECO:0000259" key="6">
    <source>
        <dbReference type="PROSITE" id="PS50931"/>
    </source>
</evidence>
<dbReference type="PROSITE" id="PS50931">
    <property type="entry name" value="HTH_LYSR"/>
    <property type="match status" value="1"/>
</dbReference>
<keyword evidence="4" id="KW-0010">Activator</keyword>
<evidence type="ECO:0000256" key="2">
    <source>
        <dbReference type="ARBA" id="ARBA00023015"/>
    </source>
</evidence>
<dbReference type="AlphaFoldDB" id="L9UDY9"/>
<accession>L9UDY9</accession>
<keyword evidence="3" id="KW-0238">DNA-binding</keyword>
<dbReference type="Gene3D" id="3.40.190.10">
    <property type="entry name" value="Periplasmic binding protein-like II"/>
    <property type="match status" value="2"/>
</dbReference>
<dbReference type="PANTHER" id="PTHR30346:SF26">
    <property type="entry name" value="HYDROGEN PEROXIDE-INDUCIBLE GENES ACTIVATOR"/>
    <property type="match status" value="1"/>
</dbReference>
<dbReference type="InterPro" id="IPR005119">
    <property type="entry name" value="LysR_subst-bd"/>
</dbReference>
<keyword evidence="2" id="KW-0805">Transcription regulation</keyword>
<name>L9UDY9_9GAMM</name>
<sequence>MLVLFRLADCHDARPCIQHFFHTSPSHELLREDATGTAMTLTELRYIVTLAQERHFGRAAERCHVSQPTLSVAVKKLEEELETPLFERSKSTVQVTPLGEKIVAQAQRVLEQSSLIFELASAGKDQLANPLRIGAIYTIGPYLFPHLVPALANAAPQMPLYIEEGMTGTLRAKLRSGELDVIIVALPFTETDVVTKPIYDEAFEVLIPANHPWVEREAINKEDLLEERLLLLGEGHCFRDQILEACPAITQKLNSPNNTLIAEGGSLETIRHMVASRLGITVLPQSALGTDQYENAMLASRPFVEPAPSRTVAIAWRASFPRPKAIEALIQAISHCRQPTKAVKSAL</sequence>
<dbReference type="PRINTS" id="PR00039">
    <property type="entry name" value="HTHLYSR"/>
</dbReference>
<dbReference type="GO" id="GO:0003677">
    <property type="term" value="F:DNA binding"/>
    <property type="evidence" value="ECO:0007669"/>
    <property type="project" value="UniProtKB-KW"/>
</dbReference>
<dbReference type="SUPFAM" id="SSF53850">
    <property type="entry name" value="Periplasmic binding protein-like II"/>
    <property type="match status" value="1"/>
</dbReference>
<dbReference type="GO" id="GO:0032993">
    <property type="term" value="C:protein-DNA complex"/>
    <property type="evidence" value="ECO:0007669"/>
    <property type="project" value="TreeGrafter"/>
</dbReference>
<gene>
    <name evidence="7" type="ORF">HALTITAN_0535</name>
</gene>
<dbReference type="PATRIC" id="fig|1204738.3.peg.796"/>
<dbReference type="GO" id="GO:0003700">
    <property type="term" value="F:DNA-binding transcription factor activity"/>
    <property type="evidence" value="ECO:0007669"/>
    <property type="project" value="InterPro"/>
</dbReference>
<dbReference type="CDD" id="cd08411">
    <property type="entry name" value="PBP2_OxyR"/>
    <property type="match status" value="1"/>
</dbReference>
<dbReference type="InterPro" id="IPR000847">
    <property type="entry name" value="LysR_HTH_N"/>
</dbReference>
<dbReference type="InterPro" id="IPR036388">
    <property type="entry name" value="WH-like_DNA-bd_sf"/>
</dbReference>
<evidence type="ECO:0000256" key="5">
    <source>
        <dbReference type="ARBA" id="ARBA00023163"/>
    </source>
</evidence>
<evidence type="ECO:0000256" key="3">
    <source>
        <dbReference type="ARBA" id="ARBA00023125"/>
    </source>
</evidence>
<evidence type="ECO:0000313" key="7">
    <source>
        <dbReference type="EMBL" id="ELY22861.1"/>
    </source>
</evidence>
<dbReference type="FunFam" id="1.10.10.10:FF:000001">
    <property type="entry name" value="LysR family transcriptional regulator"/>
    <property type="match status" value="1"/>
</dbReference>
<evidence type="ECO:0000256" key="1">
    <source>
        <dbReference type="ARBA" id="ARBA00009437"/>
    </source>
</evidence>
<dbReference type="Pfam" id="PF00126">
    <property type="entry name" value="HTH_1"/>
    <property type="match status" value="1"/>
</dbReference>
<proteinExistence type="inferred from homology"/>
<evidence type="ECO:0000256" key="4">
    <source>
        <dbReference type="ARBA" id="ARBA00023159"/>
    </source>
</evidence>
<dbReference type="SUPFAM" id="SSF46785">
    <property type="entry name" value="Winged helix' DNA-binding domain"/>
    <property type="match status" value="1"/>
</dbReference>
<dbReference type="InterPro" id="IPR036390">
    <property type="entry name" value="WH_DNA-bd_sf"/>
</dbReference>
<dbReference type="PANTHER" id="PTHR30346">
    <property type="entry name" value="TRANSCRIPTIONAL DUAL REGULATOR HCAR-RELATED"/>
    <property type="match status" value="1"/>
</dbReference>
<dbReference type="Proteomes" id="UP000011651">
    <property type="component" value="Unassembled WGS sequence"/>
</dbReference>
<feature type="domain" description="HTH lysR-type" evidence="6">
    <location>
        <begin position="39"/>
        <end position="96"/>
    </location>
</feature>
<comment type="similarity">
    <text evidence="1">Belongs to the LysR transcriptional regulatory family.</text>
</comment>
<dbReference type="EMBL" id="AOPO01000001">
    <property type="protein sequence ID" value="ELY22861.1"/>
    <property type="molecule type" value="Genomic_DNA"/>
</dbReference>
<organism evidence="7 8">
    <name type="scientific">Vreelandella titanicae BH1</name>
    <dbReference type="NCBI Taxonomy" id="1204738"/>
    <lineage>
        <taxon>Bacteria</taxon>
        <taxon>Pseudomonadati</taxon>
        <taxon>Pseudomonadota</taxon>
        <taxon>Gammaproteobacteria</taxon>
        <taxon>Oceanospirillales</taxon>
        <taxon>Halomonadaceae</taxon>
        <taxon>Vreelandella</taxon>
    </lineage>
</organism>
<comment type="caution">
    <text evidence="7">The sequence shown here is derived from an EMBL/GenBank/DDBJ whole genome shotgun (WGS) entry which is preliminary data.</text>
</comment>
<dbReference type="Pfam" id="PF03466">
    <property type="entry name" value="LysR_substrate"/>
    <property type="match status" value="1"/>
</dbReference>
<evidence type="ECO:0000313" key="8">
    <source>
        <dbReference type="Proteomes" id="UP000011651"/>
    </source>
</evidence>
<reference evidence="7 8" key="1">
    <citation type="journal article" date="2013" name="Genome Announc.">
        <title>Draft Genome of the Marine Gammaproteobacterium Halomonas titanicae.</title>
        <authorList>
            <person name="Sanchez-Porro C."/>
            <person name="de la Haba R.R."/>
            <person name="Cruz-Hernandez N."/>
            <person name="Gonzalez J.M."/>
            <person name="Reyes-Guirao C."/>
            <person name="Navarro-Sampedro L."/>
            <person name="Carballo M."/>
            <person name="Ventosa A."/>
        </authorList>
    </citation>
    <scope>NUCLEOTIDE SEQUENCE [LARGE SCALE GENOMIC DNA]</scope>
    <source>
        <strain evidence="7 8">BH1</strain>
    </source>
</reference>
<keyword evidence="5" id="KW-0804">Transcription</keyword>
<protein>
    <submittedName>
        <fullName evidence="7">LysR, substrate-binding</fullName>
    </submittedName>
</protein>
<dbReference type="Gene3D" id="1.10.10.10">
    <property type="entry name" value="Winged helix-like DNA-binding domain superfamily/Winged helix DNA-binding domain"/>
    <property type="match status" value="1"/>
</dbReference>